<dbReference type="PANTHER" id="PTHR43711">
    <property type="entry name" value="TWO-COMPONENT HISTIDINE KINASE"/>
    <property type="match status" value="1"/>
</dbReference>
<dbReference type="Gene3D" id="3.30.450.20">
    <property type="entry name" value="PAS domain"/>
    <property type="match status" value="1"/>
</dbReference>
<dbReference type="CDD" id="cd00082">
    <property type="entry name" value="HisKA"/>
    <property type="match status" value="1"/>
</dbReference>
<dbReference type="PROSITE" id="PS50109">
    <property type="entry name" value="HIS_KIN"/>
    <property type="match status" value="1"/>
</dbReference>
<evidence type="ECO:0000256" key="2">
    <source>
        <dbReference type="ARBA" id="ARBA00012438"/>
    </source>
</evidence>
<dbReference type="GO" id="GO:0005524">
    <property type="term" value="F:ATP binding"/>
    <property type="evidence" value="ECO:0007669"/>
    <property type="project" value="UniProtKB-KW"/>
</dbReference>
<dbReference type="Pfam" id="PF00512">
    <property type="entry name" value="HisKA"/>
    <property type="match status" value="1"/>
</dbReference>
<keyword evidence="6 10" id="KW-0418">Kinase</keyword>
<protein>
    <recommendedName>
        <fullName evidence="2">histidine kinase</fullName>
        <ecNumber evidence="2">2.7.13.3</ecNumber>
    </recommendedName>
</protein>
<evidence type="ECO:0000256" key="1">
    <source>
        <dbReference type="ARBA" id="ARBA00000085"/>
    </source>
</evidence>
<feature type="domain" description="Histidine kinase" evidence="9">
    <location>
        <begin position="165"/>
        <end position="376"/>
    </location>
</feature>
<dbReference type="InterPro" id="IPR005467">
    <property type="entry name" value="His_kinase_dom"/>
</dbReference>
<reference evidence="10 11" key="1">
    <citation type="submission" date="2018-10" db="EMBL/GenBank/DDBJ databases">
        <title>Genome Sequence of Cohnella sp.</title>
        <authorList>
            <person name="Srinivasan S."/>
            <person name="Kim M.K."/>
        </authorList>
    </citation>
    <scope>NUCLEOTIDE SEQUENCE [LARGE SCALE GENOMIC DNA]</scope>
    <source>
        <strain evidence="10 11">18JY8-7</strain>
    </source>
</reference>
<evidence type="ECO:0000313" key="10">
    <source>
        <dbReference type="EMBL" id="AYQ74712.1"/>
    </source>
</evidence>
<dbReference type="Proteomes" id="UP000269097">
    <property type="component" value="Chromosome"/>
</dbReference>
<dbReference type="EC" id="2.7.13.3" evidence="2"/>
<keyword evidence="8" id="KW-0902">Two-component regulatory system</keyword>
<dbReference type="InterPro" id="IPR035965">
    <property type="entry name" value="PAS-like_dom_sf"/>
</dbReference>
<dbReference type="SUPFAM" id="SSF47384">
    <property type="entry name" value="Homodimeric domain of signal transducing histidine kinase"/>
    <property type="match status" value="1"/>
</dbReference>
<dbReference type="InterPro" id="IPR036890">
    <property type="entry name" value="HATPase_C_sf"/>
</dbReference>
<dbReference type="InterPro" id="IPR004358">
    <property type="entry name" value="Sig_transdc_His_kin-like_C"/>
</dbReference>
<dbReference type="AlphaFoldDB" id="A0A3G3K2Q5"/>
<evidence type="ECO:0000256" key="5">
    <source>
        <dbReference type="ARBA" id="ARBA00022741"/>
    </source>
</evidence>
<dbReference type="InterPro" id="IPR003661">
    <property type="entry name" value="HisK_dim/P_dom"/>
</dbReference>
<comment type="catalytic activity">
    <reaction evidence="1">
        <text>ATP + protein L-histidine = ADP + protein N-phospho-L-histidine.</text>
        <dbReference type="EC" id="2.7.13.3"/>
    </reaction>
</comment>
<keyword evidence="4" id="KW-0808">Transferase</keyword>
<evidence type="ECO:0000313" key="11">
    <source>
        <dbReference type="Proteomes" id="UP000269097"/>
    </source>
</evidence>
<evidence type="ECO:0000256" key="8">
    <source>
        <dbReference type="ARBA" id="ARBA00023012"/>
    </source>
</evidence>
<evidence type="ECO:0000256" key="7">
    <source>
        <dbReference type="ARBA" id="ARBA00022840"/>
    </source>
</evidence>
<keyword evidence="5" id="KW-0547">Nucleotide-binding</keyword>
<dbReference type="RefSeq" id="WP_123042792.1">
    <property type="nucleotide sequence ID" value="NZ_CP033433.1"/>
</dbReference>
<sequence length="377" mass="42156">MNGPLWSFDKEDASANVSRPGDLREKFTRLFADRFLAGDSTGVLILDADFRIVEMSDMICQLFRSGRAEWFGRPAEEWFEEAGWTSHPFDRSLLRGRVFRNRSLKWGEGERRLTLMLDGDVLQEGGIGDIVGAFVLFRDVSHLVMLEEQIRRSDRLKTIGQIAAGTAHEIRNPLTSMRGFMQLLEKSLSDRDMVKEHGFVTIMLSELDRVNELVSEFLLLSKPKEVHLASMRAGAVLQEILPVICNEAIMYGVTVQYDPKPGLPAIWVDKEQLKQVFLNIAKNAIEAMSGGGTLIIREKYGQDKPGRLAVLIRDTGPGIPPDVRERIFDPFFTTKHQGTGLGLSICQRIVHDLGGHIEVASDAGGTCFTVWLPLSAT</sequence>
<evidence type="ECO:0000256" key="3">
    <source>
        <dbReference type="ARBA" id="ARBA00022553"/>
    </source>
</evidence>
<dbReference type="PRINTS" id="PR00344">
    <property type="entry name" value="BCTRLSENSOR"/>
</dbReference>
<dbReference type="InterPro" id="IPR003594">
    <property type="entry name" value="HATPase_dom"/>
</dbReference>
<accession>A0A3G3K2Q5</accession>
<keyword evidence="3" id="KW-0597">Phosphoprotein</keyword>
<evidence type="ECO:0000259" key="9">
    <source>
        <dbReference type="PROSITE" id="PS50109"/>
    </source>
</evidence>
<dbReference type="Gene3D" id="1.10.287.130">
    <property type="match status" value="1"/>
</dbReference>
<dbReference type="InterPro" id="IPR036097">
    <property type="entry name" value="HisK_dim/P_sf"/>
</dbReference>
<dbReference type="PANTHER" id="PTHR43711:SF26">
    <property type="entry name" value="SENSOR HISTIDINE KINASE RCSC"/>
    <property type="match status" value="1"/>
</dbReference>
<dbReference type="SMART" id="SM00387">
    <property type="entry name" value="HATPase_c"/>
    <property type="match status" value="1"/>
</dbReference>
<dbReference type="KEGG" id="coh:EAV92_20395"/>
<dbReference type="SMART" id="SM00388">
    <property type="entry name" value="HisKA"/>
    <property type="match status" value="1"/>
</dbReference>
<keyword evidence="7" id="KW-0067">ATP-binding</keyword>
<gene>
    <name evidence="10" type="ORF">EAV92_20395</name>
</gene>
<dbReference type="Gene3D" id="3.30.565.10">
    <property type="entry name" value="Histidine kinase-like ATPase, C-terminal domain"/>
    <property type="match status" value="1"/>
</dbReference>
<evidence type="ECO:0000256" key="6">
    <source>
        <dbReference type="ARBA" id="ARBA00022777"/>
    </source>
</evidence>
<dbReference type="SUPFAM" id="SSF55785">
    <property type="entry name" value="PYP-like sensor domain (PAS domain)"/>
    <property type="match status" value="1"/>
</dbReference>
<name>A0A3G3K2Q5_9BACL</name>
<dbReference type="InterPro" id="IPR050736">
    <property type="entry name" value="Sensor_HK_Regulatory"/>
</dbReference>
<dbReference type="SUPFAM" id="SSF55874">
    <property type="entry name" value="ATPase domain of HSP90 chaperone/DNA topoisomerase II/histidine kinase"/>
    <property type="match status" value="1"/>
</dbReference>
<dbReference type="InterPro" id="IPR000014">
    <property type="entry name" value="PAS"/>
</dbReference>
<proteinExistence type="predicted"/>
<organism evidence="10 11">
    <name type="scientific">Cohnella candidum</name>
    <dbReference type="NCBI Taxonomy" id="2674991"/>
    <lineage>
        <taxon>Bacteria</taxon>
        <taxon>Bacillati</taxon>
        <taxon>Bacillota</taxon>
        <taxon>Bacilli</taxon>
        <taxon>Bacillales</taxon>
        <taxon>Paenibacillaceae</taxon>
        <taxon>Cohnella</taxon>
    </lineage>
</organism>
<dbReference type="GO" id="GO:0000155">
    <property type="term" value="F:phosphorelay sensor kinase activity"/>
    <property type="evidence" value="ECO:0007669"/>
    <property type="project" value="InterPro"/>
</dbReference>
<evidence type="ECO:0000256" key="4">
    <source>
        <dbReference type="ARBA" id="ARBA00022679"/>
    </source>
</evidence>
<dbReference type="Pfam" id="PF02518">
    <property type="entry name" value="HATPase_c"/>
    <property type="match status" value="1"/>
</dbReference>
<keyword evidence="11" id="KW-1185">Reference proteome</keyword>
<dbReference type="CDD" id="cd00130">
    <property type="entry name" value="PAS"/>
    <property type="match status" value="1"/>
</dbReference>
<dbReference type="EMBL" id="CP033433">
    <property type="protein sequence ID" value="AYQ74712.1"/>
    <property type="molecule type" value="Genomic_DNA"/>
</dbReference>